<gene>
    <name evidence="1" type="ORF">PLANPX_2724</name>
</gene>
<dbReference type="EMBL" id="AP021861">
    <property type="protein sequence ID" value="BBO33112.1"/>
    <property type="molecule type" value="Genomic_DNA"/>
</dbReference>
<dbReference type="AlphaFoldDB" id="A0A5K7XAY8"/>
<evidence type="ECO:0000313" key="1">
    <source>
        <dbReference type="EMBL" id="BBO33112.1"/>
    </source>
</evidence>
<sequence>MTKPRLSIRRLALIVLVAAIVFAIASQPPVIAGIVIGLLSFPLAFLVQAAFFTVGSAFGRWLGPVDVVARTNRGGIEHSSLATAANARDTAADPSSGAP</sequence>
<keyword evidence="2" id="KW-1185">Reference proteome</keyword>
<dbReference type="Proteomes" id="UP000326837">
    <property type="component" value="Chromosome"/>
</dbReference>
<evidence type="ECO:0000313" key="2">
    <source>
        <dbReference type="Proteomes" id="UP000326837"/>
    </source>
</evidence>
<name>A0A5K7XAY8_9BACT</name>
<proteinExistence type="predicted"/>
<reference evidence="2" key="1">
    <citation type="submission" date="2019-10" db="EMBL/GenBank/DDBJ databases">
        <title>Lacipirellula parvula gen. nov., sp. nov., representing a lineage of planctomycetes widespread in freshwater anoxic habitats, and description of the family Lacipirellulaceae.</title>
        <authorList>
            <person name="Dedysh S.N."/>
            <person name="Kulichevskaya I.S."/>
            <person name="Beletsky A.V."/>
            <person name="Rakitin A.L."/>
            <person name="Mardanov A.V."/>
            <person name="Ivanova A.A."/>
            <person name="Saltykova V.X."/>
            <person name="Rijpstra W.I.C."/>
            <person name="Sinninghe Damste J.S."/>
            <person name="Ravin N.V."/>
        </authorList>
    </citation>
    <scope>NUCLEOTIDE SEQUENCE [LARGE SCALE GENOMIC DNA]</scope>
    <source>
        <strain evidence="2">PX69</strain>
    </source>
</reference>
<dbReference type="RefSeq" id="WP_152098961.1">
    <property type="nucleotide sequence ID" value="NZ_AP021861.1"/>
</dbReference>
<organism evidence="1 2">
    <name type="scientific">Lacipirellula parvula</name>
    <dbReference type="NCBI Taxonomy" id="2650471"/>
    <lineage>
        <taxon>Bacteria</taxon>
        <taxon>Pseudomonadati</taxon>
        <taxon>Planctomycetota</taxon>
        <taxon>Planctomycetia</taxon>
        <taxon>Pirellulales</taxon>
        <taxon>Lacipirellulaceae</taxon>
        <taxon>Lacipirellula</taxon>
    </lineage>
</organism>
<protein>
    <submittedName>
        <fullName evidence="1">Uncharacterized protein</fullName>
    </submittedName>
</protein>
<dbReference type="KEGG" id="lpav:PLANPX_2724"/>
<accession>A0A5K7XAY8</accession>